<dbReference type="Gene3D" id="3.80.10.10">
    <property type="entry name" value="Ribonuclease Inhibitor"/>
    <property type="match status" value="1"/>
</dbReference>
<protein>
    <recommendedName>
        <fullName evidence="3">F-box domain-containing protein</fullName>
    </recommendedName>
</protein>
<dbReference type="Proteomes" id="UP000298030">
    <property type="component" value="Unassembled WGS sequence"/>
</dbReference>
<accession>A0A4Y7SY79</accession>
<dbReference type="AlphaFoldDB" id="A0A4Y7SY79"/>
<dbReference type="SUPFAM" id="SSF52047">
    <property type="entry name" value="RNI-like"/>
    <property type="match status" value="1"/>
</dbReference>
<keyword evidence="2" id="KW-1185">Reference proteome</keyword>
<sequence>MTFLSNRQAMGYAMVSGRQADTPLLKRSSLGVTTISTAHQLRFLHVGGRMGLSTEIQPIFGSFQLKRSNLGALRVTHSLSLAALLKIKLLVTLTSVSITLPHDVTAEHLQHSIGTLKALETLEVHQSPDTALKAKGRSKKRDFSLKTGEGLNNALCRTSPLKNLRTLTVDGDSIAQDMTAATLSPQCLETLHFIASGIKAENMVRALTVHLQRNKTLVHLSIRVAEGELDAKDQSWFVSVDTIFQEIGALRNLRKMWIEGIPTLGYKRVAADFAKTVLPNLAVLEELVYIPDTVSKRKRHHLPRLETLLEVQKHSKHLKVLDMAFLLPKKAPDTSPKHVSKHCLRNLSIRGASKRGDDGAKLAAVIDVARFLDMVFPHLRKVTVECIGSKEEKGFGRWDQIEGLVLMNQAMRTDRGRV</sequence>
<dbReference type="OrthoDB" id="10608872at2759"/>
<evidence type="ECO:0008006" key="3">
    <source>
        <dbReference type="Google" id="ProtNLM"/>
    </source>
</evidence>
<evidence type="ECO:0000313" key="2">
    <source>
        <dbReference type="Proteomes" id="UP000298030"/>
    </source>
</evidence>
<dbReference type="InterPro" id="IPR032675">
    <property type="entry name" value="LRR_dom_sf"/>
</dbReference>
<reference evidence="1 2" key="1">
    <citation type="journal article" date="2019" name="Nat. Ecol. Evol.">
        <title>Megaphylogeny resolves global patterns of mushroom evolution.</title>
        <authorList>
            <person name="Varga T."/>
            <person name="Krizsan K."/>
            <person name="Foldi C."/>
            <person name="Dima B."/>
            <person name="Sanchez-Garcia M."/>
            <person name="Sanchez-Ramirez S."/>
            <person name="Szollosi G.J."/>
            <person name="Szarkandi J.G."/>
            <person name="Papp V."/>
            <person name="Albert L."/>
            <person name="Andreopoulos W."/>
            <person name="Angelini C."/>
            <person name="Antonin V."/>
            <person name="Barry K.W."/>
            <person name="Bougher N.L."/>
            <person name="Buchanan P."/>
            <person name="Buyck B."/>
            <person name="Bense V."/>
            <person name="Catcheside P."/>
            <person name="Chovatia M."/>
            <person name="Cooper J."/>
            <person name="Damon W."/>
            <person name="Desjardin D."/>
            <person name="Finy P."/>
            <person name="Geml J."/>
            <person name="Haridas S."/>
            <person name="Hughes K."/>
            <person name="Justo A."/>
            <person name="Karasinski D."/>
            <person name="Kautmanova I."/>
            <person name="Kiss B."/>
            <person name="Kocsube S."/>
            <person name="Kotiranta H."/>
            <person name="LaButti K.M."/>
            <person name="Lechner B.E."/>
            <person name="Liimatainen K."/>
            <person name="Lipzen A."/>
            <person name="Lukacs Z."/>
            <person name="Mihaltcheva S."/>
            <person name="Morgado L.N."/>
            <person name="Niskanen T."/>
            <person name="Noordeloos M.E."/>
            <person name="Ohm R.A."/>
            <person name="Ortiz-Santana B."/>
            <person name="Ovrebo C."/>
            <person name="Racz N."/>
            <person name="Riley R."/>
            <person name="Savchenko A."/>
            <person name="Shiryaev A."/>
            <person name="Soop K."/>
            <person name="Spirin V."/>
            <person name="Szebenyi C."/>
            <person name="Tomsovsky M."/>
            <person name="Tulloss R.E."/>
            <person name="Uehling J."/>
            <person name="Grigoriev I.V."/>
            <person name="Vagvolgyi C."/>
            <person name="Papp T."/>
            <person name="Martin F.M."/>
            <person name="Miettinen O."/>
            <person name="Hibbett D.S."/>
            <person name="Nagy L.G."/>
        </authorList>
    </citation>
    <scope>NUCLEOTIDE SEQUENCE [LARGE SCALE GENOMIC DNA]</scope>
    <source>
        <strain evidence="1 2">FP101781</strain>
    </source>
</reference>
<comment type="caution">
    <text evidence="1">The sequence shown here is derived from an EMBL/GenBank/DDBJ whole genome shotgun (WGS) entry which is preliminary data.</text>
</comment>
<dbReference type="EMBL" id="QPFP01000045">
    <property type="protein sequence ID" value="TEB26802.1"/>
    <property type="molecule type" value="Genomic_DNA"/>
</dbReference>
<evidence type="ECO:0000313" key="1">
    <source>
        <dbReference type="EMBL" id="TEB26802.1"/>
    </source>
</evidence>
<proteinExistence type="predicted"/>
<name>A0A4Y7SY79_COPMI</name>
<gene>
    <name evidence="1" type="ORF">FA13DRAFT_993812</name>
</gene>
<organism evidence="1 2">
    <name type="scientific">Coprinellus micaceus</name>
    <name type="common">Glistening ink-cap mushroom</name>
    <name type="synonym">Coprinus micaceus</name>
    <dbReference type="NCBI Taxonomy" id="71717"/>
    <lineage>
        <taxon>Eukaryota</taxon>
        <taxon>Fungi</taxon>
        <taxon>Dikarya</taxon>
        <taxon>Basidiomycota</taxon>
        <taxon>Agaricomycotina</taxon>
        <taxon>Agaricomycetes</taxon>
        <taxon>Agaricomycetidae</taxon>
        <taxon>Agaricales</taxon>
        <taxon>Agaricineae</taxon>
        <taxon>Psathyrellaceae</taxon>
        <taxon>Coprinellus</taxon>
    </lineage>
</organism>